<dbReference type="InterPro" id="IPR027417">
    <property type="entry name" value="P-loop_NTPase"/>
</dbReference>
<dbReference type="SUPFAM" id="SSF52540">
    <property type="entry name" value="P-loop containing nucleoside triphosphate hydrolases"/>
    <property type="match status" value="1"/>
</dbReference>
<accession>D0WHG4</accession>
<reference evidence="5" key="1">
    <citation type="submission" date="2009-10" db="EMBL/GenBank/DDBJ databases">
        <authorList>
            <person name="Weinstock G."/>
            <person name="Sodergren E."/>
            <person name="Clifton S."/>
            <person name="Fulton L."/>
            <person name="Fulton B."/>
            <person name="Courtney L."/>
            <person name="Fronick C."/>
            <person name="Harrison M."/>
            <person name="Strong C."/>
            <person name="Farmer C."/>
            <person name="Delahaunty K."/>
            <person name="Markovic C."/>
            <person name="Hall O."/>
            <person name="Minx P."/>
            <person name="Tomlinson C."/>
            <person name="Mitreva M."/>
            <person name="Nelson J."/>
            <person name="Hou S."/>
            <person name="Wollam A."/>
            <person name="Pepin K.H."/>
            <person name="Johnson M."/>
            <person name="Bhonagiri V."/>
            <person name="Nash W.E."/>
            <person name="Warren W."/>
            <person name="Chinwalla A."/>
            <person name="Mardis E.R."/>
            <person name="Wilson R.K."/>
        </authorList>
    </citation>
    <scope>NUCLEOTIDE SEQUENCE [LARGE SCALE GENOMIC DNA]</scope>
    <source>
        <strain evidence="5">ATCC 700122</strain>
    </source>
</reference>
<dbReference type="InterPro" id="IPR050678">
    <property type="entry name" value="DNA_Partitioning_ATPase"/>
</dbReference>
<feature type="region of interest" description="Disordered" evidence="3">
    <location>
        <begin position="16"/>
        <end position="69"/>
    </location>
</feature>
<evidence type="ECO:0000256" key="3">
    <source>
        <dbReference type="SAM" id="MobiDB-lite"/>
    </source>
</evidence>
<comment type="caution">
    <text evidence="5">The sequence shown here is derived from an EMBL/GenBank/DDBJ whole genome shotgun (WGS) entry which is preliminary data.</text>
</comment>
<sequence length="365" mass="39778">MEMKCSTRRGLMGLFDSFRKQSQKQEAEEKPSVSQEQAVSETASCETSTEEDIESQTVSSSMSLEDIENAEVIERDVSRETSEDAESSQLGEYIEASLKTYAEKKPVNHVIGTTKVLAIINQKGGVGKSTTAINLSAALGEKGKQVLLVDLDPQGNTSSGLGIEKGKLDACIYDVIINGDPITDIIIPDVVEGVDVAPATINLAGAEVELVSQMARENRLKEAVWPMRGKYDYILIDCPPSLGLLTVNALVAADKLLIPIQCEFYALEGVTKLLESMKRVKTYLNPSLDIFGVLLTMIDRRTTLSKQVADEVRGYFGRIVFTTEIPRTVKISEAPSFGQPITQYDPTGKGAQAYSSLAEEVIRRG</sequence>
<feature type="compositionally biased region" description="Basic and acidic residues" evidence="3">
    <location>
        <begin position="17"/>
        <end position="31"/>
    </location>
</feature>
<dbReference type="Gene3D" id="3.40.50.300">
    <property type="entry name" value="P-loop containing nucleotide triphosphate hydrolases"/>
    <property type="match status" value="1"/>
</dbReference>
<dbReference type="CDD" id="cd02042">
    <property type="entry name" value="ParAB_family"/>
    <property type="match status" value="1"/>
</dbReference>
<protein>
    <submittedName>
        <fullName evidence="5">CobQ/CobB/MinD/ParA nucleotide binding domain protein</fullName>
    </submittedName>
</protein>
<dbReference type="FunFam" id="3.40.50.300:FF:000285">
    <property type="entry name" value="Sporulation initiation inhibitor Soj"/>
    <property type="match status" value="1"/>
</dbReference>
<keyword evidence="6" id="KW-1185">Reference proteome</keyword>
<dbReference type="HOGENOM" id="CLU_037612_1_4_11"/>
<comment type="function">
    <text evidence="2">May play a role in septum formation.</text>
</comment>
<dbReference type="EMBL" id="ACUX02000007">
    <property type="protein sequence ID" value="EEZ61128.1"/>
    <property type="molecule type" value="Genomic_DNA"/>
</dbReference>
<evidence type="ECO:0000313" key="5">
    <source>
        <dbReference type="EMBL" id="EEZ61128.1"/>
    </source>
</evidence>
<evidence type="ECO:0000256" key="2">
    <source>
        <dbReference type="ARBA" id="ARBA00059092"/>
    </source>
</evidence>
<dbReference type="eggNOG" id="COG1192">
    <property type="taxonomic scope" value="Bacteria"/>
</dbReference>
<dbReference type="STRING" id="649764.HMPREF0762_01202"/>
<organism evidence="5 6">
    <name type="scientific">Slackia exigua (strain ATCC 700122 / DSM 15923 / CIP 105133 / JCM 11022 / KCTC 5966 / S-7)</name>
    <dbReference type="NCBI Taxonomy" id="649764"/>
    <lineage>
        <taxon>Bacteria</taxon>
        <taxon>Bacillati</taxon>
        <taxon>Actinomycetota</taxon>
        <taxon>Coriobacteriia</taxon>
        <taxon>Eggerthellales</taxon>
        <taxon>Eggerthellaceae</taxon>
        <taxon>Slackia</taxon>
    </lineage>
</organism>
<proteinExistence type="inferred from homology"/>
<dbReference type="PANTHER" id="PTHR13696:SF52">
    <property type="entry name" value="PARA FAMILY PROTEIN CT_582"/>
    <property type="match status" value="1"/>
</dbReference>
<feature type="domain" description="AAA" evidence="4">
    <location>
        <begin position="114"/>
        <end position="290"/>
    </location>
</feature>
<dbReference type="Proteomes" id="UP000006001">
    <property type="component" value="Unassembled WGS sequence"/>
</dbReference>
<gene>
    <name evidence="5" type="ORF">HMPREF0762_01202</name>
</gene>
<dbReference type="AlphaFoldDB" id="D0WHG4"/>
<dbReference type="PANTHER" id="PTHR13696">
    <property type="entry name" value="P-LOOP CONTAINING NUCLEOSIDE TRIPHOSPHATE HYDROLASE"/>
    <property type="match status" value="1"/>
</dbReference>
<name>D0WHG4_SLAES</name>
<evidence type="ECO:0000313" key="6">
    <source>
        <dbReference type="Proteomes" id="UP000006001"/>
    </source>
</evidence>
<evidence type="ECO:0000256" key="1">
    <source>
        <dbReference type="ARBA" id="ARBA00006976"/>
    </source>
</evidence>
<dbReference type="Pfam" id="PF13614">
    <property type="entry name" value="AAA_31"/>
    <property type="match status" value="1"/>
</dbReference>
<dbReference type="InterPro" id="IPR025669">
    <property type="entry name" value="AAA_dom"/>
</dbReference>
<evidence type="ECO:0000259" key="4">
    <source>
        <dbReference type="Pfam" id="PF13614"/>
    </source>
</evidence>
<comment type="similarity">
    <text evidence="1">Belongs to the ParA family.</text>
</comment>